<sequence length="254" mass="28437">MRLKQWMQTAVALGAGLAAMAQGASAATEFSAEMLSRAPDGQTTSGRMYVGDGRMRVEMTREGREMVRIVDRDQGREWLLLPAQRVYMERSLPPQAGNDPLPAPSAERNPCAGLPEMNCRRAGEETVGGRAAVKWEMTISRDGQTLTGAQWLDVERGLPLKYEMPDGRRMELHLVGEERLDGRQVEKWEVTASAPNQQPTRTFQWFDPELGLAVREEFPGGYVRELDAIRVGPQPDHLFSVPEGYSRAEPQQQR</sequence>
<name>A0A4R4A9F8_MARGR</name>
<dbReference type="Proteomes" id="UP000295247">
    <property type="component" value="Unassembled WGS sequence"/>
</dbReference>
<comment type="caution">
    <text evidence="2">The sequence shown here is derived from an EMBL/GenBank/DDBJ whole genome shotgun (WGS) entry which is preliminary data.</text>
</comment>
<proteinExistence type="predicted"/>
<evidence type="ECO:0008006" key="4">
    <source>
        <dbReference type="Google" id="ProtNLM"/>
    </source>
</evidence>
<feature type="chain" id="PRO_5020412345" description="DUF4412 domain-containing protein" evidence="1">
    <location>
        <begin position="27"/>
        <end position="254"/>
    </location>
</feature>
<feature type="signal peptide" evidence="1">
    <location>
        <begin position="1"/>
        <end position="26"/>
    </location>
</feature>
<protein>
    <recommendedName>
        <fullName evidence="4">DUF4412 domain-containing protein</fullName>
    </recommendedName>
</protein>
<evidence type="ECO:0000313" key="2">
    <source>
        <dbReference type="EMBL" id="TCW35572.1"/>
    </source>
</evidence>
<evidence type="ECO:0000313" key="3">
    <source>
        <dbReference type="Proteomes" id="UP000295247"/>
    </source>
</evidence>
<organism evidence="2 3">
    <name type="scientific">Marichromatium gracile</name>
    <name type="common">Chromatium gracile</name>
    <dbReference type="NCBI Taxonomy" id="1048"/>
    <lineage>
        <taxon>Bacteria</taxon>
        <taxon>Pseudomonadati</taxon>
        <taxon>Pseudomonadota</taxon>
        <taxon>Gammaproteobacteria</taxon>
        <taxon>Chromatiales</taxon>
        <taxon>Chromatiaceae</taxon>
        <taxon>Marichromatium</taxon>
    </lineage>
</organism>
<dbReference type="Gene3D" id="2.50.20.10">
    <property type="entry name" value="Lipoprotein localisation LolA/LolB/LppX"/>
    <property type="match status" value="1"/>
</dbReference>
<dbReference type="RefSeq" id="WP_123140607.1">
    <property type="nucleotide sequence ID" value="NZ_NRRH01000009.1"/>
</dbReference>
<gene>
    <name evidence="2" type="ORF">EDC29_106140</name>
</gene>
<accession>A0A4R4A9F8</accession>
<dbReference type="AlphaFoldDB" id="A0A4R4A9F8"/>
<evidence type="ECO:0000256" key="1">
    <source>
        <dbReference type="SAM" id="SignalP"/>
    </source>
</evidence>
<dbReference type="EMBL" id="SMDC01000006">
    <property type="protein sequence ID" value="TCW35572.1"/>
    <property type="molecule type" value="Genomic_DNA"/>
</dbReference>
<keyword evidence="1" id="KW-0732">Signal</keyword>
<reference evidence="2 3" key="1">
    <citation type="submission" date="2019-03" db="EMBL/GenBank/DDBJ databases">
        <title>Genomic Encyclopedia of Type Strains, Phase IV (KMG-IV): sequencing the most valuable type-strain genomes for metagenomic binning, comparative biology and taxonomic classification.</title>
        <authorList>
            <person name="Goeker M."/>
        </authorList>
    </citation>
    <scope>NUCLEOTIDE SEQUENCE [LARGE SCALE GENOMIC DNA]</scope>
    <source>
        <strain evidence="2 3">DSM 203</strain>
    </source>
</reference>